<dbReference type="RefSeq" id="WP_095492501.1">
    <property type="nucleotide sequence ID" value="NZ_NPKJ01000037.1"/>
</dbReference>
<evidence type="ECO:0000313" key="1">
    <source>
        <dbReference type="EMBL" id="PAQ09975.1"/>
    </source>
</evidence>
<dbReference type="OrthoDB" id="282152at2"/>
<sequence length="114" mass="12167">MSAPAGCQLVGHWRIVEADLWDRGYLNLCGPATITIGDDNNGEIAFGALQAGLDLSYGPSMVFFTWNGCDEMDEVTGDGHAELLDDGSIEITFAYHNGDEAILKAARHTSSTAC</sequence>
<dbReference type="AlphaFoldDB" id="A0A271LRM8"/>
<dbReference type="Proteomes" id="UP000216442">
    <property type="component" value="Unassembled WGS sequence"/>
</dbReference>
<gene>
    <name evidence="1" type="ORF">CIT26_10420</name>
</gene>
<keyword evidence="2" id="KW-1185">Reference proteome</keyword>
<protein>
    <recommendedName>
        <fullName evidence="3">Lipocalin-like domain-containing protein</fullName>
    </recommendedName>
</protein>
<accession>A0A271LRM8</accession>
<reference evidence="1 2" key="1">
    <citation type="submission" date="2017-08" db="EMBL/GenBank/DDBJ databases">
        <title>Mesorhizobium wenxinae sp. nov., a novel rhizobial species isolated from root nodules of chickpea (Cicer arietinum L.).</title>
        <authorList>
            <person name="Zhang J."/>
        </authorList>
    </citation>
    <scope>NUCLEOTIDE SEQUENCE [LARGE SCALE GENOMIC DNA]</scope>
    <source>
        <strain evidence="1 2">SDW018</strain>
    </source>
</reference>
<proteinExistence type="predicted"/>
<dbReference type="EMBL" id="NPKJ01000037">
    <property type="protein sequence ID" value="PAQ09975.1"/>
    <property type="molecule type" value="Genomic_DNA"/>
</dbReference>
<name>A0A271LRM8_9HYPH</name>
<organism evidence="1 2">
    <name type="scientific">Mesorhizobium temperatum</name>
    <dbReference type="NCBI Taxonomy" id="241416"/>
    <lineage>
        <taxon>Bacteria</taxon>
        <taxon>Pseudomonadati</taxon>
        <taxon>Pseudomonadota</taxon>
        <taxon>Alphaproteobacteria</taxon>
        <taxon>Hyphomicrobiales</taxon>
        <taxon>Phyllobacteriaceae</taxon>
        <taxon>Mesorhizobium</taxon>
    </lineage>
</organism>
<comment type="caution">
    <text evidence="1">The sequence shown here is derived from an EMBL/GenBank/DDBJ whole genome shotgun (WGS) entry which is preliminary data.</text>
</comment>
<evidence type="ECO:0008006" key="3">
    <source>
        <dbReference type="Google" id="ProtNLM"/>
    </source>
</evidence>
<evidence type="ECO:0000313" key="2">
    <source>
        <dbReference type="Proteomes" id="UP000216442"/>
    </source>
</evidence>